<feature type="region of interest" description="Disordered" evidence="1">
    <location>
        <begin position="242"/>
        <end position="262"/>
    </location>
</feature>
<dbReference type="EMBL" id="GL448535">
    <property type="protein sequence ID" value="EFN84368.1"/>
    <property type="molecule type" value="Genomic_DNA"/>
</dbReference>
<proteinExistence type="predicted"/>
<feature type="region of interest" description="Disordered" evidence="1">
    <location>
        <begin position="137"/>
        <end position="194"/>
    </location>
</feature>
<gene>
    <name evidence="2" type="ORF">EAI_13548</name>
</gene>
<evidence type="ECO:0000256" key="1">
    <source>
        <dbReference type="SAM" id="MobiDB-lite"/>
    </source>
</evidence>
<dbReference type="STRING" id="610380.E2BIT6"/>
<evidence type="ECO:0000313" key="3">
    <source>
        <dbReference type="Proteomes" id="UP000008237"/>
    </source>
</evidence>
<keyword evidence="3" id="KW-1185">Reference proteome</keyword>
<accession>E2BIT6</accession>
<dbReference type="AlphaFoldDB" id="E2BIT6"/>
<dbReference type="Proteomes" id="UP000008237">
    <property type="component" value="Unassembled WGS sequence"/>
</dbReference>
<protein>
    <submittedName>
        <fullName evidence="2">Uncharacterized protein</fullName>
    </submittedName>
</protein>
<feature type="compositionally biased region" description="Acidic residues" evidence="1">
    <location>
        <begin position="170"/>
        <end position="190"/>
    </location>
</feature>
<feature type="compositionally biased region" description="Basic and acidic residues" evidence="1">
    <location>
        <begin position="148"/>
        <end position="160"/>
    </location>
</feature>
<evidence type="ECO:0000313" key="2">
    <source>
        <dbReference type="EMBL" id="EFN84368.1"/>
    </source>
</evidence>
<sequence>MNSSTFYNISNGVIQRDEDARGRELTAINRGLVLSDVDAGRRLSCKNTLVFSVVVPARQSAVPVVAVENESWKYHDKSVRCPACGVKDVPIILTKQQKLTSSRLVAFCLLGSMGFALTVNQVATLSRDRQNYYRCEREQLQPGITPAEKSEPHNRQRDKMSNGGGSLSAVEEEEEEEEGEEEEAEEDDGVDRDLRGKRLEEEIPFLGVLENVLRRQPFSWRILSISERPDKLRLAHLLADQRNARERDSPQNPRVSDSSGQNFDNFRIRREMRQIISYNSSGGFLLRFYDRDENDTSSIVITWYLELSEWRHLSCVVCIVIRFKLLYV</sequence>
<organism evidence="3">
    <name type="scientific">Harpegnathos saltator</name>
    <name type="common">Jerdon's jumping ant</name>
    <dbReference type="NCBI Taxonomy" id="610380"/>
    <lineage>
        <taxon>Eukaryota</taxon>
        <taxon>Metazoa</taxon>
        <taxon>Ecdysozoa</taxon>
        <taxon>Arthropoda</taxon>
        <taxon>Hexapoda</taxon>
        <taxon>Insecta</taxon>
        <taxon>Pterygota</taxon>
        <taxon>Neoptera</taxon>
        <taxon>Endopterygota</taxon>
        <taxon>Hymenoptera</taxon>
        <taxon>Apocrita</taxon>
        <taxon>Aculeata</taxon>
        <taxon>Formicoidea</taxon>
        <taxon>Formicidae</taxon>
        <taxon>Ponerinae</taxon>
        <taxon>Ponerini</taxon>
        <taxon>Harpegnathos</taxon>
    </lineage>
</organism>
<feature type="compositionally biased region" description="Polar residues" evidence="1">
    <location>
        <begin position="250"/>
        <end position="262"/>
    </location>
</feature>
<name>E2BIT6_HARSA</name>
<reference evidence="2 3" key="1">
    <citation type="journal article" date="2010" name="Science">
        <title>Genomic comparison of the ants Camponotus floridanus and Harpegnathos saltator.</title>
        <authorList>
            <person name="Bonasio R."/>
            <person name="Zhang G."/>
            <person name="Ye C."/>
            <person name="Mutti N.S."/>
            <person name="Fang X."/>
            <person name="Qin N."/>
            <person name="Donahue G."/>
            <person name="Yang P."/>
            <person name="Li Q."/>
            <person name="Li C."/>
            <person name="Zhang P."/>
            <person name="Huang Z."/>
            <person name="Berger S.L."/>
            <person name="Reinberg D."/>
            <person name="Wang J."/>
            <person name="Liebig J."/>
        </authorList>
    </citation>
    <scope>NUCLEOTIDE SEQUENCE [LARGE SCALE GENOMIC DNA]</scope>
    <source>
        <strain evidence="2 3">R22 G/1</strain>
    </source>
</reference>
<dbReference type="InParanoid" id="E2BIT6"/>